<reference evidence="10" key="1">
    <citation type="journal article" date="2010" name="Genome Biol.">
        <title>Genome sequence of the necrotrophic plant pathogen Pythium ultimum reveals original pathogenicity mechanisms and effector repertoire.</title>
        <authorList>
            <person name="Levesque C.A."/>
            <person name="Brouwer H."/>
            <person name="Cano L."/>
            <person name="Hamilton J.P."/>
            <person name="Holt C."/>
            <person name="Huitema E."/>
            <person name="Raffaele S."/>
            <person name="Robideau G.P."/>
            <person name="Thines M."/>
            <person name="Win J."/>
            <person name="Zerillo M.M."/>
            <person name="Beakes G.W."/>
            <person name="Boore J.L."/>
            <person name="Busam D."/>
            <person name="Dumas B."/>
            <person name="Ferriera S."/>
            <person name="Fuerstenberg S.I."/>
            <person name="Gachon C.M."/>
            <person name="Gaulin E."/>
            <person name="Govers F."/>
            <person name="Grenville-Briggs L."/>
            <person name="Horner N."/>
            <person name="Hostetler J."/>
            <person name="Jiang R.H."/>
            <person name="Johnson J."/>
            <person name="Krajaejun T."/>
            <person name="Lin H."/>
            <person name="Meijer H.J."/>
            <person name="Moore B."/>
            <person name="Morris P."/>
            <person name="Phuntmart V."/>
            <person name="Puiu D."/>
            <person name="Shetty J."/>
            <person name="Stajich J.E."/>
            <person name="Tripathy S."/>
            <person name="Wawra S."/>
            <person name="van West P."/>
            <person name="Whitty B.R."/>
            <person name="Coutinho P.M."/>
            <person name="Henrissat B."/>
            <person name="Martin F."/>
            <person name="Thomas P.D."/>
            <person name="Tyler B.M."/>
            <person name="De Vries R.P."/>
            <person name="Kamoun S."/>
            <person name="Yandell M."/>
            <person name="Tisserat N."/>
            <person name="Buell C.R."/>
        </authorList>
    </citation>
    <scope>NUCLEOTIDE SEQUENCE</scope>
    <source>
        <strain evidence="10">DAOM:BR144</strain>
    </source>
</reference>
<sequence length="584" mass="64714">MIEQPPFLSRTSSAFLLASAAASSASVAAISTSSNSSSSSGSATTDDGEVASITSFHIVERKREEAFLPSPIEDERDDSDRKYELKIGIAHTVSIKNEALLSTTSSSSSSIGSTEKQRESSASSASTMSSSSTVVSSRLHARVKALTNYLFNNFSGLRKRVAATNPTGSVADVGRMRHYLRRSAPDGTDRPKFNVLSTRHSGSELHTTLSWEDTDSDDVMYSTPKSRKRVRPADFLQDAAVRELCHQCDVRKSRTDQVVKIVTTGFGTTELDLLMLEALIPENVVVFVGMLVFQSLECAREFIDFKVLPKFLRHVQDRYRRDMPFHNAAHAADVLHSLFMMLSSTGLGEKISSHNQVGALLAAVMHDIEHSGLTNDFLIKTNHEIAQQFPTRAPMESKHIALALEAISNPKFNILTKMNAKQQAEVLTVVRETILATALCYQRELLDEVQAVSDEDWYKTEVHSDEEVLIQPLQILSLRCAMHVSDISQTMKPFTQHQKWVSRLTAEHFIQGVEDKRLAAGVSPPCCFEETWTQRDFLLSQTGFLQNLALPAVATLNVIPWLDIGALVDGVKNNIVEWNKEDDL</sequence>
<comment type="cofactor">
    <cofactor evidence="6">
        <name>a divalent metal cation</name>
        <dbReference type="ChEBI" id="CHEBI:60240"/>
    </cofactor>
    <text evidence="6">Binds 2 divalent metal cations per subunit. Site 1 may preferentially bind zinc ions, while site 2 has a preference for magnesium and/or manganese ions.</text>
</comment>
<evidence type="ECO:0000259" key="8">
    <source>
        <dbReference type="PROSITE" id="PS51845"/>
    </source>
</evidence>
<evidence type="ECO:0000256" key="4">
    <source>
        <dbReference type="PIRSR" id="PIRSR623088-2"/>
    </source>
</evidence>
<feature type="binding site" evidence="4">
    <location>
        <position position="541"/>
    </location>
    <ligand>
        <name>AMP</name>
        <dbReference type="ChEBI" id="CHEBI:456215"/>
    </ligand>
</feature>
<comment type="similarity">
    <text evidence="6">Belongs to the cyclic nucleotide phosphodiesterase family.</text>
</comment>
<dbReference type="InterPro" id="IPR002073">
    <property type="entry name" value="PDEase_catalytic_dom"/>
</dbReference>
<evidence type="ECO:0000256" key="5">
    <source>
        <dbReference type="PIRSR" id="PIRSR623088-3"/>
    </source>
</evidence>
<dbReference type="AlphaFoldDB" id="K3XBL4"/>
<dbReference type="STRING" id="431595.K3XBL4"/>
<evidence type="ECO:0000313" key="9">
    <source>
        <dbReference type="EnsemblProtists" id="PYU1_T014613"/>
    </source>
</evidence>
<dbReference type="PROSITE" id="PS00126">
    <property type="entry name" value="PDEASE_I_1"/>
    <property type="match status" value="1"/>
</dbReference>
<dbReference type="InParanoid" id="K3XBL4"/>
<feature type="region of interest" description="Disordered" evidence="7">
    <location>
        <begin position="104"/>
        <end position="134"/>
    </location>
</feature>
<reference evidence="9" key="3">
    <citation type="submission" date="2015-02" db="UniProtKB">
        <authorList>
            <consortium name="EnsemblProtists"/>
        </authorList>
    </citation>
    <scope>IDENTIFICATION</scope>
    <source>
        <strain evidence="9">DAOM BR144</strain>
    </source>
</reference>
<feature type="binding site" evidence="4">
    <location>
        <position position="486"/>
    </location>
    <ligand>
        <name>AMP</name>
        <dbReference type="ChEBI" id="CHEBI:456215"/>
    </ligand>
</feature>
<keyword evidence="1 5" id="KW-0479">Metal-binding</keyword>
<dbReference type="GO" id="GO:0007165">
    <property type="term" value="P:signal transduction"/>
    <property type="evidence" value="ECO:0007669"/>
    <property type="project" value="InterPro"/>
</dbReference>
<feature type="active site" description="Proton donor" evidence="3">
    <location>
        <position position="326"/>
    </location>
</feature>
<dbReference type="EMBL" id="GL376618">
    <property type="status" value="NOT_ANNOTATED_CDS"/>
    <property type="molecule type" value="Genomic_DNA"/>
</dbReference>
<evidence type="ECO:0000256" key="1">
    <source>
        <dbReference type="ARBA" id="ARBA00022723"/>
    </source>
</evidence>
<feature type="binding site" evidence="5">
    <location>
        <position position="366"/>
    </location>
    <ligand>
        <name>Zn(2+)</name>
        <dbReference type="ChEBI" id="CHEBI:29105"/>
        <label>1</label>
    </ligand>
</feature>
<feature type="binding site" evidence="4">
    <location>
        <position position="367"/>
    </location>
    <ligand>
        <name>AMP</name>
        <dbReference type="ChEBI" id="CHEBI:456215"/>
    </ligand>
</feature>
<evidence type="ECO:0000256" key="2">
    <source>
        <dbReference type="ARBA" id="ARBA00022801"/>
    </source>
</evidence>
<dbReference type="Gene3D" id="1.10.1300.10">
    <property type="entry name" value="3'5'-cyclic nucleotide phosphodiesterase, catalytic domain"/>
    <property type="match status" value="1"/>
</dbReference>
<dbReference type="EC" id="3.1.4.-" evidence="6"/>
<accession>K3XBL4</accession>
<dbReference type="GO" id="GO:0046872">
    <property type="term" value="F:metal ion binding"/>
    <property type="evidence" value="ECO:0007669"/>
    <property type="project" value="UniProtKB-KW"/>
</dbReference>
<dbReference type="OMA" id="FMMLWNT"/>
<dbReference type="PANTHER" id="PTHR11347">
    <property type="entry name" value="CYCLIC NUCLEOTIDE PHOSPHODIESTERASE"/>
    <property type="match status" value="1"/>
</dbReference>
<feature type="binding site" evidence="5">
    <location>
        <position position="367"/>
    </location>
    <ligand>
        <name>Zn(2+)</name>
        <dbReference type="ChEBI" id="CHEBI:29105"/>
        <label>2</label>
    </ligand>
</feature>
<proteinExistence type="inferred from homology"/>
<name>K3XBL4_GLOUD</name>
<feature type="domain" description="PDEase" evidence="8">
    <location>
        <begin position="232"/>
        <end position="584"/>
    </location>
</feature>
<feature type="binding site" evidence="5">
    <location>
        <position position="330"/>
    </location>
    <ligand>
        <name>Zn(2+)</name>
        <dbReference type="ChEBI" id="CHEBI:29105"/>
        <label>1</label>
    </ligand>
</feature>
<protein>
    <recommendedName>
        <fullName evidence="6">Phosphodiesterase</fullName>
        <ecNumber evidence="6">3.1.4.-</ecNumber>
    </recommendedName>
</protein>
<keyword evidence="2 6" id="KW-0378">Hydrolase</keyword>
<dbReference type="GO" id="GO:0004114">
    <property type="term" value="F:3',5'-cyclic-nucleotide phosphodiesterase activity"/>
    <property type="evidence" value="ECO:0007669"/>
    <property type="project" value="InterPro"/>
</dbReference>
<evidence type="ECO:0000256" key="6">
    <source>
        <dbReference type="RuleBase" id="RU363067"/>
    </source>
</evidence>
<reference evidence="10" key="2">
    <citation type="submission" date="2010-04" db="EMBL/GenBank/DDBJ databases">
        <authorList>
            <person name="Buell R."/>
            <person name="Hamilton J."/>
            <person name="Hostetler J."/>
        </authorList>
    </citation>
    <scope>NUCLEOTIDE SEQUENCE [LARGE SCALE GENOMIC DNA]</scope>
    <source>
        <strain evidence="10">DAOM:BR144</strain>
    </source>
</reference>
<evidence type="ECO:0000313" key="10">
    <source>
        <dbReference type="Proteomes" id="UP000019132"/>
    </source>
</evidence>
<dbReference type="PROSITE" id="PS51845">
    <property type="entry name" value="PDEASE_I_2"/>
    <property type="match status" value="1"/>
</dbReference>
<dbReference type="VEuPathDB" id="FungiDB:PYU1_G014582"/>
<dbReference type="HOGENOM" id="CLU_033204_0_0_1"/>
<evidence type="ECO:0000256" key="7">
    <source>
        <dbReference type="SAM" id="MobiDB-lite"/>
    </source>
</evidence>
<dbReference type="Proteomes" id="UP000019132">
    <property type="component" value="Unassembled WGS sequence"/>
</dbReference>
<dbReference type="SUPFAM" id="SSF109604">
    <property type="entry name" value="HD-domain/PDEase-like"/>
    <property type="match status" value="1"/>
</dbReference>
<dbReference type="InterPro" id="IPR023088">
    <property type="entry name" value="PDEase"/>
</dbReference>
<dbReference type="Pfam" id="PF00233">
    <property type="entry name" value="PDEase_I"/>
    <property type="match status" value="1"/>
</dbReference>
<feature type="binding site" evidence="5">
    <location>
        <position position="367"/>
    </location>
    <ligand>
        <name>Zn(2+)</name>
        <dbReference type="ChEBI" id="CHEBI:29105"/>
        <label>1</label>
    </ligand>
</feature>
<dbReference type="InterPro" id="IPR036971">
    <property type="entry name" value="PDEase_catalytic_dom_sf"/>
</dbReference>
<keyword evidence="10" id="KW-1185">Reference proteome</keyword>
<dbReference type="EnsemblProtists" id="PYU1_T014613">
    <property type="protein sequence ID" value="PYU1_T014613"/>
    <property type="gene ID" value="PYU1_G014582"/>
</dbReference>
<feature type="binding site" evidence="4">
    <location>
        <begin position="326"/>
        <end position="330"/>
    </location>
    <ligand>
        <name>AMP</name>
        <dbReference type="ChEBI" id="CHEBI:456215"/>
    </ligand>
</feature>
<dbReference type="PRINTS" id="PR00387">
    <property type="entry name" value="PDIESTERASE1"/>
</dbReference>
<feature type="binding site" evidence="5">
    <location>
        <position position="486"/>
    </location>
    <ligand>
        <name>Zn(2+)</name>
        <dbReference type="ChEBI" id="CHEBI:29105"/>
        <label>1</label>
    </ligand>
</feature>
<organism evidence="9 10">
    <name type="scientific">Globisporangium ultimum (strain ATCC 200006 / CBS 805.95 / DAOM BR144)</name>
    <name type="common">Pythium ultimum</name>
    <dbReference type="NCBI Taxonomy" id="431595"/>
    <lineage>
        <taxon>Eukaryota</taxon>
        <taxon>Sar</taxon>
        <taxon>Stramenopiles</taxon>
        <taxon>Oomycota</taxon>
        <taxon>Peronosporomycetes</taxon>
        <taxon>Pythiales</taxon>
        <taxon>Pythiaceae</taxon>
        <taxon>Globisporangium</taxon>
    </lineage>
</organism>
<evidence type="ECO:0000256" key="3">
    <source>
        <dbReference type="PIRSR" id="PIRSR623088-1"/>
    </source>
</evidence>
<dbReference type="eggNOG" id="KOG3689">
    <property type="taxonomic scope" value="Eukaryota"/>
</dbReference>
<dbReference type="InterPro" id="IPR023174">
    <property type="entry name" value="PDEase_CS"/>
</dbReference>